<evidence type="ECO:0000256" key="4">
    <source>
        <dbReference type="ARBA" id="ARBA00022917"/>
    </source>
</evidence>
<dbReference type="Proteomes" id="UP000011081">
    <property type="component" value="Unassembled WGS sequence"/>
</dbReference>
<name>L2GV34_VAVCU</name>
<dbReference type="InterPro" id="IPR027417">
    <property type="entry name" value="P-loop_NTPase"/>
</dbReference>
<dbReference type="STRING" id="948595.L2GV34"/>
<evidence type="ECO:0000313" key="7">
    <source>
        <dbReference type="EMBL" id="ELA47479.1"/>
    </source>
</evidence>
<dbReference type="Gene3D" id="2.40.30.10">
    <property type="entry name" value="Translation factors"/>
    <property type="match status" value="2"/>
</dbReference>
<dbReference type="OrthoDB" id="342024at2759"/>
<keyword evidence="4" id="KW-0648">Protein biosynthesis</keyword>
<dbReference type="EMBL" id="GL877417">
    <property type="protein sequence ID" value="ELA47479.1"/>
    <property type="molecule type" value="Genomic_DNA"/>
</dbReference>
<dbReference type="InterPro" id="IPR009000">
    <property type="entry name" value="Transl_B-barrel_sf"/>
</dbReference>
<dbReference type="SUPFAM" id="SSF50447">
    <property type="entry name" value="Translation proteins"/>
    <property type="match status" value="1"/>
</dbReference>
<dbReference type="Gene3D" id="3.40.50.300">
    <property type="entry name" value="P-loop containing nucleotide triphosphate hydrolases"/>
    <property type="match status" value="1"/>
</dbReference>
<dbReference type="FunCoup" id="L2GV34">
    <property type="interactions" value="167"/>
</dbReference>
<evidence type="ECO:0000256" key="1">
    <source>
        <dbReference type="ARBA" id="ARBA00007249"/>
    </source>
</evidence>
<keyword evidence="2" id="KW-0547">Nucleotide-binding</keyword>
<dbReference type="PROSITE" id="PS51722">
    <property type="entry name" value="G_TR_2"/>
    <property type="match status" value="1"/>
</dbReference>
<dbReference type="SUPFAM" id="SSF50465">
    <property type="entry name" value="EF-Tu/eEF-1alpha/eIF2-gamma C-terminal domain"/>
    <property type="match status" value="1"/>
</dbReference>
<accession>L2GV34</accession>
<dbReference type="GO" id="GO:0003746">
    <property type="term" value="F:translation elongation factor activity"/>
    <property type="evidence" value="ECO:0007669"/>
    <property type="project" value="UniProtKB-KW"/>
</dbReference>
<protein>
    <submittedName>
        <fullName evidence="7">Small GTP-binding protein domain</fullName>
    </submittedName>
</protein>
<evidence type="ECO:0000259" key="6">
    <source>
        <dbReference type="PROSITE" id="PS51722"/>
    </source>
</evidence>
<evidence type="ECO:0000256" key="2">
    <source>
        <dbReference type="ARBA" id="ARBA00022741"/>
    </source>
</evidence>
<dbReference type="InterPro" id="IPR050100">
    <property type="entry name" value="TRAFAC_GTPase_members"/>
</dbReference>
<dbReference type="GeneID" id="19878893"/>
<dbReference type="PRINTS" id="PR00315">
    <property type="entry name" value="ELONGATNFCT"/>
</dbReference>
<organism evidence="7 8">
    <name type="scientific">Vavraia culicis (isolate floridensis)</name>
    <name type="common">Microsporidian parasite</name>
    <dbReference type="NCBI Taxonomy" id="948595"/>
    <lineage>
        <taxon>Eukaryota</taxon>
        <taxon>Fungi</taxon>
        <taxon>Fungi incertae sedis</taxon>
        <taxon>Microsporidia</taxon>
        <taxon>Pleistophoridae</taxon>
        <taxon>Vavraia</taxon>
    </lineage>
</organism>
<dbReference type="Pfam" id="PF03143">
    <property type="entry name" value="GTP_EFTU_D3"/>
    <property type="match status" value="1"/>
</dbReference>
<keyword evidence="3" id="KW-0251">Elongation factor</keyword>
<keyword evidence="5" id="KW-0342">GTP-binding</keyword>
<comment type="similarity">
    <text evidence="1">Belongs to the TRAFAC class translation factor GTPase superfamily. Classic translation factor GTPase family. EF-Tu/EF-1A subfamily.</text>
</comment>
<proteinExistence type="inferred from homology"/>
<evidence type="ECO:0000256" key="3">
    <source>
        <dbReference type="ARBA" id="ARBA00022768"/>
    </source>
</evidence>
<dbReference type="InParanoid" id="L2GV34"/>
<dbReference type="VEuPathDB" id="MicrosporidiaDB:VCUG_01011"/>
<dbReference type="InterPro" id="IPR009001">
    <property type="entry name" value="Transl_elong_EF1A/Init_IF2_C"/>
</dbReference>
<dbReference type="RefSeq" id="XP_008074031.1">
    <property type="nucleotide sequence ID" value="XM_008075840.1"/>
</dbReference>
<dbReference type="PANTHER" id="PTHR23115">
    <property type="entry name" value="TRANSLATION FACTOR"/>
    <property type="match status" value="1"/>
</dbReference>
<dbReference type="HOGENOM" id="CLU_007265_3_8_1"/>
<keyword evidence="8" id="KW-1185">Reference proteome</keyword>
<sequence length="449" mass="50386">MPTDRQTGPYARFNRFIFVSPMSVKKPTISVVFIGHVDAGKSTLSGRVLLSLNLVDSRLLEKYKEESRSLNRESWYLSWLTDTSPIEREKGKTLETCSTILDLPHNRVNLLDTPGHKLYLTDMIRGANQADVAVLVISARKGEFEAGFERSGQTREHVILAKAGGVKHCICVINKMDQRNFEATYFKEIVGKLDVFLRKIFKKVMYVPVSGYEGINVLYENEFDGRADDQHSSACNVTGDNYNDINEHEDDWYRGDSLLGMLDKIRVERPFGGTMLTILDKSKNVLQVKIEEGMVKKNDELFALPGGYKVSINAILDDEDVEIEDARAGDIVKIRVNTDTLEIGNALAHAMETCTDTFTCQLNVLDCKGVLSVGYKAVLHLKMNSLSVKVLGLQIKKGEKVYKTEYVRKGEKALGKVKIDKKAYIRVGDCFAVRDEDITVAIGVVRKVL</sequence>
<dbReference type="SUPFAM" id="SSF52540">
    <property type="entry name" value="P-loop containing nucleoside triphosphate hydrolases"/>
    <property type="match status" value="1"/>
</dbReference>
<dbReference type="InterPro" id="IPR000795">
    <property type="entry name" value="T_Tr_GTP-bd_dom"/>
</dbReference>
<feature type="domain" description="Tr-type G" evidence="6">
    <location>
        <begin position="26"/>
        <end position="271"/>
    </location>
</feature>
<dbReference type="AlphaFoldDB" id="L2GV34"/>
<dbReference type="OMA" id="ARFDECT"/>
<dbReference type="GO" id="GO:0003924">
    <property type="term" value="F:GTPase activity"/>
    <property type="evidence" value="ECO:0007669"/>
    <property type="project" value="InterPro"/>
</dbReference>
<dbReference type="GO" id="GO:0005525">
    <property type="term" value="F:GTP binding"/>
    <property type="evidence" value="ECO:0007669"/>
    <property type="project" value="UniProtKB-KW"/>
</dbReference>
<gene>
    <name evidence="7" type="ORF">VCUG_01011</name>
</gene>
<reference evidence="8" key="1">
    <citation type="submission" date="2011-03" db="EMBL/GenBank/DDBJ databases">
        <title>The genome sequence of Vavraia culicis strain floridensis.</title>
        <authorList>
            <consortium name="The Broad Institute Genome Sequencing Platform"/>
            <person name="Cuomo C."/>
            <person name="Becnel J."/>
            <person name="Sanscrainte N."/>
            <person name="Young S.K."/>
            <person name="Zeng Q."/>
            <person name="Gargeya S."/>
            <person name="Fitzgerald M."/>
            <person name="Haas B."/>
            <person name="Abouelleil A."/>
            <person name="Alvarado L."/>
            <person name="Arachchi H.M."/>
            <person name="Berlin A."/>
            <person name="Chapman S.B."/>
            <person name="Gearin G."/>
            <person name="Goldberg J."/>
            <person name="Griggs A."/>
            <person name="Gujja S."/>
            <person name="Hansen M."/>
            <person name="Heiman D."/>
            <person name="Howarth C."/>
            <person name="Larimer J."/>
            <person name="Lui A."/>
            <person name="MacDonald P.J.P."/>
            <person name="McCowen C."/>
            <person name="Montmayeur A."/>
            <person name="Murphy C."/>
            <person name="Neiman D."/>
            <person name="Pearson M."/>
            <person name="Priest M."/>
            <person name="Roberts A."/>
            <person name="Saif S."/>
            <person name="Shea T."/>
            <person name="Sisk P."/>
            <person name="Stolte C."/>
            <person name="Sykes S."/>
            <person name="Wortman J."/>
            <person name="Nusbaum C."/>
            <person name="Birren B."/>
        </authorList>
    </citation>
    <scope>NUCLEOTIDE SEQUENCE [LARGE SCALE GENOMIC DNA]</scope>
    <source>
        <strain evidence="8">floridensis</strain>
    </source>
</reference>
<dbReference type="InterPro" id="IPR004160">
    <property type="entry name" value="Transl_elong_EFTu/EF1A_C"/>
</dbReference>
<evidence type="ECO:0000256" key="5">
    <source>
        <dbReference type="ARBA" id="ARBA00023134"/>
    </source>
</evidence>
<dbReference type="Pfam" id="PF00009">
    <property type="entry name" value="GTP_EFTU"/>
    <property type="match status" value="1"/>
</dbReference>
<evidence type="ECO:0000313" key="8">
    <source>
        <dbReference type="Proteomes" id="UP000011081"/>
    </source>
</evidence>